<dbReference type="Pfam" id="PF00041">
    <property type="entry name" value="fn3"/>
    <property type="match status" value="1"/>
</dbReference>
<accession>A0A9X4N4G6</accession>
<keyword evidence="4" id="KW-1185">Reference proteome</keyword>
<dbReference type="SMART" id="SM00060">
    <property type="entry name" value="FN3"/>
    <property type="match status" value="1"/>
</dbReference>
<comment type="caution">
    <text evidence="3">The sequence shown here is derived from an EMBL/GenBank/DDBJ whole genome shotgun (WGS) entry which is preliminary data.</text>
</comment>
<evidence type="ECO:0000259" key="2">
    <source>
        <dbReference type="PROSITE" id="PS50853"/>
    </source>
</evidence>
<dbReference type="PROSITE" id="PS50853">
    <property type="entry name" value="FN3"/>
    <property type="match status" value="1"/>
</dbReference>
<gene>
    <name evidence="3" type="ORF">NMK71_11410</name>
</gene>
<dbReference type="AlphaFoldDB" id="A0A9X4N4G6"/>
<protein>
    <submittedName>
        <fullName evidence="3">Fibronectin type III domain-containing protein</fullName>
    </submittedName>
</protein>
<dbReference type="Proteomes" id="UP001152599">
    <property type="component" value="Unassembled WGS sequence"/>
</dbReference>
<dbReference type="InterPro" id="IPR036116">
    <property type="entry name" value="FN3_sf"/>
</dbReference>
<dbReference type="Gene3D" id="2.60.40.10">
    <property type="entry name" value="Immunoglobulins"/>
    <property type="match status" value="1"/>
</dbReference>
<reference evidence="3" key="1">
    <citation type="submission" date="2022-07" db="EMBL/GenBank/DDBJ databases">
        <title>Description and genome-wide analysis of Profundicola chukchiensis gen. nov., sp. nov., marine bacteria isolated from bottom sediments of the Chukchi Sea.</title>
        <authorList>
            <person name="Romanenko L."/>
            <person name="Otstavnykh N."/>
            <person name="Kurilenko V."/>
            <person name="Eremeev V."/>
            <person name="Velansky P."/>
            <person name="Mikhailov V."/>
            <person name="Isaeva M."/>
        </authorList>
    </citation>
    <scope>NUCLEOTIDE SEQUENCE</scope>
    <source>
        <strain evidence="3">KMM 9713</strain>
    </source>
</reference>
<dbReference type="EMBL" id="JANCMU010000010">
    <property type="protein sequence ID" value="MDG4947019.1"/>
    <property type="molecule type" value="Genomic_DNA"/>
</dbReference>
<dbReference type="InterPro" id="IPR045474">
    <property type="entry name" value="GEVED"/>
</dbReference>
<feature type="non-terminal residue" evidence="3">
    <location>
        <position position="1105"/>
    </location>
</feature>
<evidence type="ECO:0000313" key="4">
    <source>
        <dbReference type="Proteomes" id="UP001152599"/>
    </source>
</evidence>
<feature type="domain" description="Fibronectin type-III" evidence="2">
    <location>
        <begin position="384"/>
        <end position="479"/>
    </location>
</feature>
<evidence type="ECO:0000256" key="1">
    <source>
        <dbReference type="SAM" id="SignalP"/>
    </source>
</evidence>
<keyword evidence="1" id="KW-0732">Signal</keyword>
<dbReference type="Gene3D" id="2.60.120.380">
    <property type="match status" value="3"/>
</dbReference>
<dbReference type="SUPFAM" id="SSF49265">
    <property type="entry name" value="Fibronectin type III"/>
    <property type="match status" value="1"/>
</dbReference>
<dbReference type="InterPro" id="IPR003961">
    <property type="entry name" value="FN3_dom"/>
</dbReference>
<proteinExistence type="predicted"/>
<dbReference type="InterPro" id="IPR013783">
    <property type="entry name" value="Ig-like_fold"/>
</dbReference>
<dbReference type="Pfam" id="PF20009">
    <property type="entry name" value="GEVED"/>
    <property type="match status" value="1"/>
</dbReference>
<evidence type="ECO:0000313" key="3">
    <source>
        <dbReference type="EMBL" id="MDG4947019.1"/>
    </source>
</evidence>
<organism evidence="3 4">
    <name type="scientific">Profundicola chukchiensis</name>
    <dbReference type="NCBI Taxonomy" id="2961959"/>
    <lineage>
        <taxon>Bacteria</taxon>
        <taxon>Pseudomonadati</taxon>
        <taxon>Bacteroidota</taxon>
        <taxon>Flavobacteriia</taxon>
        <taxon>Flavobacteriales</taxon>
        <taxon>Weeksellaceae</taxon>
        <taxon>Profundicola</taxon>
    </lineage>
</organism>
<dbReference type="Pfam" id="PF23759">
    <property type="entry name" value="GBD_T9SS_assoc"/>
    <property type="match status" value="1"/>
</dbReference>
<dbReference type="RefSeq" id="WP_304421287.1">
    <property type="nucleotide sequence ID" value="NZ_JANCMU010000010.1"/>
</dbReference>
<dbReference type="InterPro" id="IPR056600">
    <property type="entry name" value="GBD_T9SS_assoc"/>
</dbReference>
<dbReference type="CDD" id="cd00063">
    <property type="entry name" value="FN3"/>
    <property type="match status" value="1"/>
</dbReference>
<feature type="chain" id="PRO_5040891898" evidence="1">
    <location>
        <begin position="20"/>
        <end position="1105"/>
    </location>
</feature>
<sequence>MKNIYFWILTLLCSTLMFSGTNNFTFETQTNDWAMFQTRAFGPDTAFKYDGNFNHVFYANTSTTIAEPYCTPEGTNPNRHIKNFTTSPGISNLNSGFSEGGYGEFNSMTVSQGRGESVNFTAGINGGTAGFRIWVDWNQDGVFDASTEVAYASNSYSSNHEGSFTVPASALTGQTTMRIVSNWYSSSGDVDPCETGFNNGEFEDYTFNVTTEAVWDCPNLQANIGETCDDGNPNTVNDVINENCECEGILPPAGSVCESAIELGCNAEPSTYSSVGSVATNTTSCTMGSNGLWFSFEGTGGDITVNVSSSFDVEISVNTGTCDTLENLTCKDQYDATETESYTVESTVANQTYYVYVAHYGSNNTTTGDITISIECATPPACLPPTDVSISDITDSSFSVSWTPRADNTSWGVAYGNEGWDPVNDAPIEYADFISQPEHQFTNLDSNTTYDVYLLSYCGGIDFAESDLMGPFTFTTLVAAPDNDNLCDAIPLTLGATSAGDAYTNVGATAEPNEPLGDCLHNGGILQSVWFSFEAPASGNVTVTTDIAGGTLNDTQLTIYEAATDCTDLSTLGAQVGCDQDGGGENGHNWRSIASMTGLIAGDTYYVQVDGYRSNAGTFGLEVHDDGELCIAPEISAYASDATGAPIDGCLEFESEFYVYATLTGGEGNSSYNVTANGGDPVEVDANDSAIFGPFTLGPYVALVANGIQNELCSTFTTVDSPSTCPPSNDDCDGAIALVCGETITGNTESATSSGLSATCSGYASDSALDVFYSFEADGVSDYTVSLNESPESSFDGVLFIYSGACGDLTSLGCSDSGNPEEMTLEAPDAGIYYVRVFRFSSTASFTLGLECTPPACEAPTMTAYASDATGTPIDDCLEFGSEYYVYATLSGGEGNSTYSVTANAGDPVEVDANDSAIFGPFTLGTDVSLSAVGTQDDTCSASASVDSPDTCPPANNNCMNATTLACGDSISGSTYGATESGMGTTSCAGGTPADVFYTIDAVPGYNYTLSVQGDDYDGVLAIYSGTCDALVELDCADNESSAGLMETIEFSVDEPTMIYVRTYDWGSSRGDFTISLVCEEITPVYDCPSLEANIGDSCDDGDDM</sequence>
<name>A0A9X4N4G6_9FLAO</name>
<feature type="signal peptide" evidence="1">
    <location>
        <begin position="1"/>
        <end position="19"/>
    </location>
</feature>